<name>A0A418XD24_9PSED</name>
<proteinExistence type="predicted"/>
<dbReference type="InterPro" id="IPR029024">
    <property type="entry name" value="TerB-like"/>
</dbReference>
<dbReference type="CDD" id="cd07178">
    <property type="entry name" value="terB_like_YebE"/>
    <property type="match status" value="1"/>
</dbReference>
<reference evidence="1 2" key="1">
    <citation type="submission" date="2018-09" db="EMBL/GenBank/DDBJ databases">
        <authorList>
            <person name="Zhu H."/>
        </authorList>
    </citation>
    <scope>NUCLEOTIDE SEQUENCE [LARGE SCALE GENOMIC DNA]</scope>
    <source>
        <strain evidence="1 2">K1S02-6</strain>
    </source>
</reference>
<gene>
    <name evidence="1" type="ORF">D3879_19465</name>
</gene>
<keyword evidence="2" id="KW-1185">Reference proteome</keyword>
<dbReference type="Gene3D" id="1.10.3680.10">
    <property type="entry name" value="TerB-like"/>
    <property type="match status" value="1"/>
</dbReference>
<dbReference type="Proteomes" id="UP000284021">
    <property type="component" value="Unassembled WGS sequence"/>
</dbReference>
<dbReference type="AlphaFoldDB" id="A0A418XD24"/>
<accession>A0A418XD24</accession>
<dbReference type="SUPFAM" id="SSF158682">
    <property type="entry name" value="TerB-like"/>
    <property type="match status" value="1"/>
</dbReference>
<comment type="caution">
    <text evidence="1">The sequence shown here is derived from an EMBL/GenBank/DDBJ whole genome shotgun (WGS) entry which is preliminary data.</text>
</comment>
<dbReference type="Pfam" id="PF04391">
    <property type="entry name" value="DUF533"/>
    <property type="match status" value="1"/>
</dbReference>
<dbReference type="InterPro" id="IPR007486">
    <property type="entry name" value="YebE"/>
</dbReference>
<organism evidence="1 2">
    <name type="scientific">Pseudomonas cavernicola</name>
    <dbReference type="NCBI Taxonomy" id="2320866"/>
    <lineage>
        <taxon>Bacteria</taxon>
        <taxon>Pseudomonadati</taxon>
        <taxon>Pseudomonadota</taxon>
        <taxon>Gammaproteobacteria</taxon>
        <taxon>Pseudomonadales</taxon>
        <taxon>Pseudomonadaceae</taxon>
        <taxon>Pseudomonas</taxon>
    </lineage>
</organism>
<protein>
    <submittedName>
        <fullName evidence="1">Tellurite resistance TerB family protein</fullName>
    </submittedName>
</protein>
<sequence>MNTSDLLEQLLSSGLAQQGGAASRASATQGGLGGLLGGALGDLLGGGAAGGGVSSGGGSQGGLGGLGGLLGGLLGGGAPSGQARSSSGMGYGGLATLGMLAFQAFSAWQQQQASARTSMQPETVNQLTGAAAEEHSHAILRALIAASKADGRIDEQEKKLIYAEIAKLTDDPELQDWLDQEVSRPLDAAQVAQAAQTPEMAAEMYLASVLLVGSQQGGERDYLDELARQLKLDPALKAELEAQLGSGLQG</sequence>
<evidence type="ECO:0000313" key="2">
    <source>
        <dbReference type="Proteomes" id="UP000284021"/>
    </source>
</evidence>
<dbReference type="RefSeq" id="WP_119955893.1">
    <property type="nucleotide sequence ID" value="NZ_QYUR01000006.1"/>
</dbReference>
<dbReference type="EMBL" id="QYUR01000006">
    <property type="protein sequence ID" value="RJG10208.1"/>
    <property type="molecule type" value="Genomic_DNA"/>
</dbReference>
<evidence type="ECO:0000313" key="1">
    <source>
        <dbReference type="EMBL" id="RJG10208.1"/>
    </source>
</evidence>
<dbReference type="OrthoDB" id="5459344at2"/>